<evidence type="ECO:0000313" key="4">
    <source>
        <dbReference type="Proteomes" id="UP000031408"/>
    </source>
</evidence>
<dbReference type="AlphaFoldDB" id="A0A0C1IYE0"/>
<proteinExistence type="predicted"/>
<protein>
    <submittedName>
        <fullName evidence="3">Uncharacterized protein</fullName>
    </submittedName>
</protein>
<dbReference type="RefSeq" id="WP_039138124.1">
    <property type="nucleotide sequence ID" value="NZ_JSVC01000006.1"/>
</dbReference>
<evidence type="ECO:0000256" key="2">
    <source>
        <dbReference type="SAM" id="Phobius"/>
    </source>
</evidence>
<feature type="transmembrane region" description="Helical" evidence="2">
    <location>
        <begin position="6"/>
        <end position="27"/>
    </location>
</feature>
<feature type="transmembrane region" description="Helical" evidence="2">
    <location>
        <begin position="275"/>
        <end position="297"/>
    </location>
</feature>
<dbReference type="EMBL" id="JSVC01000006">
    <property type="protein sequence ID" value="KIC95494.1"/>
    <property type="molecule type" value="Genomic_DNA"/>
</dbReference>
<keyword evidence="2" id="KW-0812">Transmembrane</keyword>
<sequence length="390" mass="42656">MFNSVTLEVAIGVVAVFILVSIICAAVREGIESWLKTRAAYLEQGIREILNDREGIGLAKHIYEHPLIFGLFPGGYAPGTDIKRPSIFAKGNDLPSYIPSRNFAVALMDIAARGPATDAVSSDPNSPVISLETLRSNVMNLDNQFVQRALLSAIDSAQGSLDQAQANIEKWYDSTMDRVSGWYKRSTQYIIFFIGLFVAVVLNVNTITIADYLYRNDAERAALASWAESKSKQSPDAVLSGYSAAKDDLQALNLPIGLELVSVRNDKGEYDPFKFVALAFGWLLTAFAATLGAPFWFDVLNKLMVVRSTVKPHEKSPEEGSEDRQQKKNNGVLQVLPGGRQEQQPRALHVHNEPTPMNIRDAESDVDGCDVAIVDITSDDQLPPAEGGVA</sequence>
<evidence type="ECO:0000313" key="3">
    <source>
        <dbReference type="EMBL" id="KIC95494.1"/>
    </source>
</evidence>
<keyword evidence="4" id="KW-1185">Reference proteome</keyword>
<dbReference type="STRING" id="1349421.OI18_06350"/>
<dbReference type="Proteomes" id="UP000031408">
    <property type="component" value="Unassembled WGS sequence"/>
</dbReference>
<dbReference type="OrthoDB" id="6286374at2"/>
<keyword evidence="2" id="KW-0472">Membrane</keyword>
<feature type="region of interest" description="Disordered" evidence="1">
    <location>
        <begin position="335"/>
        <end position="364"/>
    </location>
</feature>
<gene>
    <name evidence="3" type="ORF">OI18_06350</name>
</gene>
<feature type="transmembrane region" description="Helical" evidence="2">
    <location>
        <begin position="189"/>
        <end position="210"/>
    </location>
</feature>
<reference evidence="3 4" key="1">
    <citation type="submission" date="2014-11" db="EMBL/GenBank/DDBJ databases">
        <title>Genome sequence of Flavihumibacter solisilvae 3-3.</title>
        <authorList>
            <person name="Zhou G."/>
            <person name="Li M."/>
            <person name="Wang G."/>
        </authorList>
    </citation>
    <scope>NUCLEOTIDE SEQUENCE [LARGE SCALE GENOMIC DNA]</scope>
    <source>
        <strain evidence="3 4">3-3</strain>
    </source>
</reference>
<organism evidence="3 4">
    <name type="scientific">Flavihumibacter solisilvae</name>
    <dbReference type="NCBI Taxonomy" id="1349421"/>
    <lineage>
        <taxon>Bacteria</taxon>
        <taxon>Pseudomonadati</taxon>
        <taxon>Bacteroidota</taxon>
        <taxon>Chitinophagia</taxon>
        <taxon>Chitinophagales</taxon>
        <taxon>Chitinophagaceae</taxon>
        <taxon>Flavihumibacter</taxon>
    </lineage>
</organism>
<evidence type="ECO:0000256" key="1">
    <source>
        <dbReference type="SAM" id="MobiDB-lite"/>
    </source>
</evidence>
<keyword evidence="2" id="KW-1133">Transmembrane helix</keyword>
<name>A0A0C1IYE0_9BACT</name>
<comment type="caution">
    <text evidence="3">The sequence shown here is derived from an EMBL/GenBank/DDBJ whole genome shotgun (WGS) entry which is preliminary data.</text>
</comment>
<accession>A0A0C1IYE0</accession>